<dbReference type="GO" id="GO:0006633">
    <property type="term" value="P:fatty acid biosynthetic process"/>
    <property type="evidence" value="ECO:0007669"/>
    <property type="project" value="TreeGrafter"/>
</dbReference>
<comment type="caution">
    <text evidence="3">The sequence shown here is derived from an EMBL/GenBank/DDBJ whole genome shotgun (WGS) entry which is preliminary data.</text>
</comment>
<keyword evidence="3" id="KW-0436">Ligase</keyword>
<dbReference type="PROSITE" id="PS00455">
    <property type="entry name" value="AMP_BINDING"/>
    <property type="match status" value="1"/>
</dbReference>
<keyword evidence="4" id="KW-1185">Reference proteome</keyword>
<dbReference type="OrthoDB" id="6297021at2"/>
<dbReference type="GO" id="GO:0005886">
    <property type="term" value="C:plasma membrane"/>
    <property type="evidence" value="ECO:0007669"/>
    <property type="project" value="TreeGrafter"/>
</dbReference>
<dbReference type="PANTHER" id="PTHR22754">
    <property type="entry name" value="DISCO-INTERACTING PROTEIN 2 DIP2 -RELATED"/>
    <property type="match status" value="1"/>
</dbReference>
<gene>
    <name evidence="3" type="ORF">E8A74_33110</name>
</gene>
<dbReference type="InterPro" id="IPR042099">
    <property type="entry name" value="ANL_N_sf"/>
</dbReference>
<dbReference type="InterPro" id="IPR020845">
    <property type="entry name" value="AMP-binding_CS"/>
</dbReference>
<protein>
    <submittedName>
        <fullName evidence="3">Fatty acyl-AMP ligase</fullName>
    </submittedName>
</protein>
<dbReference type="EMBL" id="SSMQ01000044">
    <property type="protein sequence ID" value="TKD00768.1"/>
    <property type="molecule type" value="Genomic_DNA"/>
</dbReference>
<dbReference type="InterPro" id="IPR045851">
    <property type="entry name" value="AMP-bd_C_sf"/>
</dbReference>
<comment type="similarity">
    <text evidence="1">Belongs to the ATP-dependent AMP-binding enzyme family.</text>
</comment>
<dbReference type="Pfam" id="PF00501">
    <property type="entry name" value="AMP-binding"/>
    <property type="match status" value="1"/>
</dbReference>
<proteinExistence type="inferred from homology"/>
<dbReference type="AlphaFoldDB" id="A0A4U1J2E4"/>
<dbReference type="InterPro" id="IPR017868">
    <property type="entry name" value="Filamin/ABP280_repeat-like"/>
</dbReference>
<organism evidence="3 4">
    <name type="scientific">Polyangium fumosum</name>
    <dbReference type="NCBI Taxonomy" id="889272"/>
    <lineage>
        <taxon>Bacteria</taxon>
        <taxon>Pseudomonadati</taxon>
        <taxon>Myxococcota</taxon>
        <taxon>Polyangia</taxon>
        <taxon>Polyangiales</taxon>
        <taxon>Polyangiaceae</taxon>
        <taxon>Polyangium</taxon>
    </lineage>
</organism>
<name>A0A4U1J2E4_9BACT</name>
<evidence type="ECO:0000256" key="1">
    <source>
        <dbReference type="ARBA" id="ARBA00006432"/>
    </source>
</evidence>
<feature type="domain" description="AMP-dependent synthetase/ligase" evidence="2">
    <location>
        <begin position="11"/>
        <end position="403"/>
    </location>
</feature>
<evidence type="ECO:0000259" key="2">
    <source>
        <dbReference type="Pfam" id="PF00501"/>
    </source>
</evidence>
<dbReference type="Gene3D" id="3.30.300.30">
    <property type="match status" value="1"/>
</dbReference>
<dbReference type="RefSeq" id="WP_136933121.1">
    <property type="nucleotide sequence ID" value="NZ_SSMQ01000044.1"/>
</dbReference>
<dbReference type="Gene3D" id="3.40.50.12780">
    <property type="entry name" value="N-terminal domain of ligase-like"/>
    <property type="match status" value="1"/>
</dbReference>
<dbReference type="PANTHER" id="PTHR22754:SF32">
    <property type="entry name" value="DISCO-INTERACTING PROTEIN 2"/>
    <property type="match status" value="1"/>
</dbReference>
<evidence type="ECO:0000313" key="4">
    <source>
        <dbReference type="Proteomes" id="UP000309215"/>
    </source>
</evidence>
<accession>A0A4U1J2E4</accession>
<dbReference type="PROSITE" id="PS50194">
    <property type="entry name" value="FILAMIN_REPEAT"/>
    <property type="match status" value="1"/>
</dbReference>
<dbReference type="InterPro" id="IPR000873">
    <property type="entry name" value="AMP-dep_synth/lig_dom"/>
</dbReference>
<dbReference type="SUPFAM" id="SSF56801">
    <property type="entry name" value="Acetyl-CoA synthetase-like"/>
    <property type="match status" value="1"/>
</dbReference>
<dbReference type="Proteomes" id="UP000309215">
    <property type="component" value="Unassembled WGS sequence"/>
</dbReference>
<dbReference type="GO" id="GO:0016874">
    <property type="term" value="F:ligase activity"/>
    <property type="evidence" value="ECO:0007669"/>
    <property type="project" value="UniProtKB-KW"/>
</dbReference>
<reference evidence="3 4" key="1">
    <citation type="submission" date="2019-04" db="EMBL/GenBank/DDBJ databases">
        <authorList>
            <person name="Li Y."/>
            <person name="Wang J."/>
        </authorList>
    </citation>
    <scope>NUCLEOTIDE SEQUENCE [LARGE SCALE GENOMIC DNA]</scope>
    <source>
        <strain evidence="3 4">DSM 14668</strain>
    </source>
</reference>
<evidence type="ECO:0000313" key="3">
    <source>
        <dbReference type="EMBL" id="TKD00768.1"/>
    </source>
</evidence>
<dbReference type="GO" id="GO:0070566">
    <property type="term" value="F:adenylyltransferase activity"/>
    <property type="evidence" value="ECO:0007669"/>
    <property type="project" value="TreeGrafter"/>
</dbReference>
<sequence>MSTRTIAGLLRRRAESMSGDVAIRFKEDPGFEAWTWLRFWEEAVRVAAGLREAGLRPGDRVLVLVPEVKAAVTTLFGIWSLGAVPIPIGLPFRLTDIEGFLEQLRKTADKLSARALVTSRALAAFAGAPGAVRVLCAEELSMAPHGFSPDPDAAPGPALIQLTSGSTGHPRGVVLGHERLMLHMACMSEALPSHAESVAVSWLPLHHDMGLIGGLLFPFYNGFVANMLAPQDFRARPLAWLEAMSSLRATICAAPPSAYALILRLARRAAEAGLDLRAWECAMIGAEPISPGLLQRFAQAFRPVGFRAEAFFPVYGLAEATVAVTFPKLLAPSRFAVVDRETLERTGRAVPTEPGPHALELTCVGRSIPQTDVRITGDEGEVLPERQVGEIEVRAPTLMHEYLDDPTATAGVFRDGYLRTGDLGYLDAGELFVTGRKKDLIIKGGHNLLPSVIEEIVSEVEDVRSGCVVAVGARAEADETELVYVIAETKLDRGAHDALGERVRAALLVRGIGVDRVMFLAPGTLPKTTSGKLRRRAVAEALAQGRSLESA</sequence>